<feature type="compositionally biased region" description="Basic and acidic residues" evidence="1">
    <location>
        <begin position="159"/>
        <end position="175"/>
    </location>
</feature>
<reference evidence="2" key="1">
    <citation type="submission" date="2019-12" db="EMBL/GenBank/DDBJ databases">
        <title>Genome sequencing and annotation of Brassica cretica.</title>
        <authorList>
            <person name="Studholme D.J."/>
            <person name="Sarris P.F."/>
        </authorList>
    </citation>
    <scope>NUCLEOTIDE SEQUENCE</scope>
    <source>
        <strain evidence="2">PFS-102/07</strain>
        <tissue evidence="2">Leaf</tissue>
    </source>
</reference>
<organism evidence="2">
    <name type="scientific">Brassica cretica</name>
    <name type="common">Mustard</name>
    <dbReference type="NCBI Taxonomy" id="69181"/>
    <lineage>
        <taxon>Eukaryota</taxon>
        <taxon>Viridiplantae</taxon>
        <taxon>Streptophyta</taxon>
        <taxon>Embryophyta</taxon>
        <taxon>Tracheophyta</taxon>
        <taxon>Spermatophyta</taxon>
        <taxon>Magnoliopsida</taxon>
        <taxon>eudicotyledons</taxon>
        <taxon>Gunneridae</taxon>
        <taxon>Pentapetalae</taxon>
        <taxon>rosids</taxon>
        <taxon>malvids</taxon>
        <taxon>Brassicales</taxon>
        <taxon>Brassicaceae</taxon>
        <taxon>Brassiceae</taxon>
        <taxon>Brassica</taxon>
    </lineage>
</organism>
<proteinExistence type="predicted"/>
<dbReference type="AlphaFoldDB" id="A0A8S9KC07"/>
<feature type="region of interest" description="Disordered" evidence="1">
    <location>
        <begin position="126"/>
        <end position="175"/>
    </location>
</feature>
<name>A0A8S9KC07_BRACR</name>
<dbReference type="InterPro" id="IPR012340">
    <property type="entry name" value="NA-bd_OB-fold"/>
</dbReference>
<protein>
    <submittedName>
        <fullName evidence="2">Uncharacterized protein</fullName>
    </submittedName>
</protein>
<accession>A0A8S9KC07</accession>
<sequence length="175" mass="19207">MVISMNAKFRIHVWVKDGTGEAYFMLLDWIAIGVVPDSASALLNGSFDELKDIDSFSEAITTLVGKTFMFGVPIESKNIASKGGMYKVGKVWRDPSMLLTGGISTESWTQSDGELLLMESQVNEDTVVTPSSKRKHGQSNEDEPDISSTTKKQCARVFVKKEKTTKENSSSKKSG</sequence>
<comment type="caution">
    <text evidence="2">The sequence shown here is derived from an EMBL/GenBank/DDBJ whole genome shotgun (WGS) entry which is preliminary data.</text>
</comment>
<gene>
    <name evidence="2" type="ORF">F2Q70_00040901</name>
</gene>
<dbReference type="EMBL" id="QGKY02000190">
    <property type="protein sequence ID" value="KAF2591995.1"/>
    <property type="molecule type" value="Genomic_DNA"/>
</dbReference>
<dbReference type="Gene3D" id="2.40.50.140">
    <property type="entry name" value="Nucleic acid-binding proteins"/>
    <property type="match status" value="1"/>
</dbReference>
<evidence type="ECO:0000256" key="1">
    <source>
        <dbReference type="SAM" id="MobiDB-lite"/>
    </source>
</evidence>
<evidence type="ECO:0000313" key="2">
    <source>
        <dbReference type="EMBL" id="KAF2591995.1"/>
    </source>
</evidence>